<gene>
    <name evidence="1" type="ORF">FC49_GL001029</name>
</gene>
<dbReference type="EMBL" id="AZGE01000025">
    <property type="protein sequence ID" value="KRM14628.1"/>
    <property type="molecule type" value="Genomic_DNA"/>
</dbReference>
<comment type="caution">
    <text evidence="1">The sequence shown here is derived from an EMBL/GenBank/DDBJ whole genome shotgun (WGS) entry which is preliminary data.</text>
</comment>
<reference evidence="1 2" key="1">
    <citation type="journal article" date="2015" name="Genome Announc.">
        <title>Expanding the biotechnology potential of lactobacilli through comparative genomics of 213 strains and associated genera.</title>
        <authorList>
            <person name="Sun Z."/>
            <person name="Harris H.M."/>
            <person name="McCann A."/>
            <person name="Guo C."/>
            <person name="Argimon S."/>
            <person name="Zhang W."/>
            <person name="Yang X."/>
            <person name="Jeffery I.B."/>
            <person name="Cooney J.C."/>
            <person name="Kagawa T.F."/>
            <person name="Liu W."/>
            <person name="Song Y."/>
            <person name="Salvetti E."/>
            <person name="Wrobel A."/>
            <person name="Rasinkangas P."/>
            <person name="Parkhill J."/>
            <person name="Rea M.C."/>
            <person name="O'Sullivan O."/>
            <person name="Ritari J."/>
            <person name="Douillard F.P."/>
            <person name="Paul Ross R."/>
            <person name="Yang R."/>
            <person name="Briner A.E."/>
            <person name="Felis G.E."/>
            <person name="de Vos W.M."/>
            <person name="Barrangou R."/>
            <person name="Klaenhammer T.R."/>
            <person name="Caufield P.W."/>
            <person name="Cui Y."/>
            <person name="Zhang H."/>
            <person name="O'Toole P.W."/>
        </authorList>
    </citation>
    <scope>NUCLEOTIDE SEQUENCE [LARGE SCALE GENOMIC DNA]</scope>
    <source>
        <strain evidence="1 2">DSM 4864</strain>
    </source>
</reference>
<accession>A0A0R1WEJ0</accession>
<evidence type="ECO:0000313" key="2">
    <source>
        <dbReference type="Proteomes" id="UP000050973"/>
    </source>
</evidence>
<dbReference type="PATRIC" id="fig|1423779.3.peg.1050"/>
<sequence>MLILDQFRQCSIKSHSSKFSFSFSFNPSPATMKVIAIFIDKRLTFKKYGCIL</sequence>
<organism evidence="1 2">
    <name type="scientific">Limosilactobacillus oris DSM 4864</name>
    <dbReference type="NCBI Taxonomy" id="1423779"/>
    <lineage>
        <taxon>Bacteria</taxon>
        <taxon>Bacillati</taxon>
        <taxon>Bacillota</taxon>
        <taxon>Bacilli</taxon>
        <taxon>Lactobacillales</taxon>
        <taxon>Lactobacillaceae</taxon>
        <taxon>Limosilactobacillus</taxon>
    </lineage>
</organism>
<dbReference type="Proteomes" id="UP000050973">
    <property type="component" value="Unassembled WGS sequence"/>
</dbReference>
<dbReference type="AlphaFoldDB" id="A0A0R1WEJ0"/>
<evidence type="ECO:0000313" key="1">
    <source>
        <dbReference type="EMBL" id="KRM14628.1"/>
    </source>
</evidence>
<name>A0A0R1WEJ0_9LACO</name>
<proteinExistence type="predicted"/>
<protein>
    <submittedName>
        <fullName evidence="1">Uncharacterized protein</fullName>
    </submittedName>
</protein>